<dbReference type="OrthoDB" id="8737820at2"/>
<dbReference type="InterPro" id="IPR052063">
    <property type="entry name" value="Polysaccharide_Lyase_1"/>
</dbReference>
<keyword evidence="5" id="KW-1185">Reference proteome</keyword>
<accession>A0A178Y3J8</accession>
<dbReference type="GO" id="GO:0046872">
    <property type="term" value="F:metal ion binding"/>
    <property type="evidence" value="ECO:0007669"/>
    <property type="project" value="UniProtKB-KW"/>
</dbReference>
<dbReference type="PANTHER" id="PTHR42970:SF1">
    <property type="entry name" value="PECTATE LYASE C-RELATED"/>
    <property type="match status" value="1"/>
</dbReference>
<evidence type="ECO:0008006" key="6">
    <source>
        <dbReference type="Google" id="ProtNLM"/>
    </source>
</evidence>
<reference evidence="4 5" key="1">
    <citation type="submission" date="2015-11" db="EMBL/GenBank/DDBJ databases">
        <title>Ensifer anhuiense sp. nov., an effective nitrogen fixation bacterium with Glycine soja.</title>
        <authorList>
            <person name="Yan H."/>
            <person name="Chen W."/>
        </authorList>
    </citation>
    <scope>NUCLEOTIDE SEQUENCE [LARGE SCALE GENOMIC DNA]</scope>
    <source>
        <strain evidence="4 5">LMG 7837</strain>
    </source>
</reference>
<comment type="caution">
    <text evidence="4">The sequence shown here is derived from an EMBL/GenBank/DDBJ whole genome shotgun (WGS) entry which is preliminary data.</text>
</comment>
<evidence type="ECO:0000313" key="5">
    <source>
        <dbReference type="Proteomes" id="UP000078507"/>
    </source>
</evidence>
<dbReference type="InterPro" id="IPR011050">
    <property type="entry name" value="Pectin_lyase_fold/virulence"/>
</dbReference>
<dbReference type="Proteomes" id="UP000078507">
    <property type="component" value="Unassembled WGS sequence"/>
</dbReference>
<keyword evidence="2" id="KW-0325">Glycoprotein</keyword>
<proteinExistence type="predicted"/>
<dbReference type="RefSeq" id="WP_084435634.1">
    <property type="nucleotide sequence ID" value="NZ_LNQB01000083.1"/>
</dbReference>
<feature type="region of interest" description="Disordered" evidence="3">
    <location>
        <begin position="438"/>
        <end position="458"/>
    </location>
</feature>
<dbReference type="EMBL" id="LNQB01000083">
    <property type="protein sequence ID" value="OAP42057.1"/>
    <property type="molecule type" value="Genomic_DNA"/>
</dbReference>
<sequence>MKNTREATYSANFGVSICLHQKRLRKHAERLAGSRRALCAWLLVAFLSPLGGSAHAAGQSQIAFPGAEGYGKMALGGRGGAIVPVTNLNDSGPGSLRECVEMPGPRNCVFRVSGVIHLIKTLAVKGNGRLSILGQTAPGGGVLVTIDRVNSAKQHTPLLVKRADDVIIRHIRVRPRFSNAVRNVDGLTVEDSRRVYVDHVSTSWATDENFNAYSNTSDLTVAYSVFGEGLNKHSKCALLGSDPRMPQNISFWSNACISNRDRNPDDNHYGKSCIEIVNNVFFNAASEWGEVFSQRPGGTPIAFVGNYFKAGPSTNDVTYAINWNDTNSAAAPQIYQTGNVTWSPKGKSVVLIAPDTEQHLVDKPPCPLAISKVTSAEEAYEEVSRRAGAFPRDGVDERLIEGLAPIGTKGRGKMVREPGELPEIAQGEPYVDADGDGMADGVESQFGAKPGANDAWEDSDEDGWTNFDEFMQWLSEERVAGRYPQ</sequence>
<gene>
    <name evidence="4" type="ORF">ATB98_06515</name>
</gene>
<evidence type="ECO:0000256" key="1">
    <source>
        <dbReference type="ARBA" id="ARBA00022723"/>
    </source>
</evidence>
<evidence type="ECO:0000256" key="2">
    <source>
        <dbReference type="ARBA" id="ARBA00023180"/>
    </source>
</evidence>
<protein>
    <recommendedName>
        <fullName evidence="6">Pectate lyase</fullName>
    </recommendedName>
</protein>
<evidence type="ECO:0000313" key="4">
    <source>
        <dbReference type="EMBL" id="OAP42057.1"/>
    </source>
</evidence>
<evidence type="ECO:0000256" key="3">
    <source>
        <dbReference type="SAM" id="MobiDB-lite"/>
    </source>
</evidence>
<dbReference type="PANTHER" id="PTHR42970">
    <property type="entry name" value="PECTATE LYASE C-RELATED"/>
    <property type="match status" value="1"/>
</dbReference>
<dbReference type="Gene3D" id="2.160.20.10">
    <property type="entry name" value="Single-stranded right-handed beta-helix, Pectin lyase-like"/>
    <property type="match status" value="1"/>
</dbReference>
<dbReference type="SUPFAM" id="SSF51126">
    <property type="entry name" value="Pectin lyase-like"/>
    <property type="match status" value="1"/>
</dbReference>
<name>A0A178Y3J8_SINSA</name>
<dbReference type="InterPro" id="IPR012334">
    <property type="entry name" value="Pectin_lyas_fold"/>
</dbReference>
<dbReference type="AlphaFoldDB" id="A0A178Y3J8"/>
<organism evidence="4 5">
    <name type="scientific">Sinorhizobium saheli</name>
    <dbReference type="NCBI Taxonomy" id="36856"/>
    <lineage>
        <taxon>Bacteria</taxon>
        <taxon>Pseudomonadati</taxon>
        <taxon>Pseudomonadota</taxon>
        <taxon>Alphaproteobacteria</taxon>
        <taxon>Hyphomicrobiales</taxon>
        <taxon>Rhizobiaceae</taxon>
        <taxon>Sinorhizobium/Ensifer group</taxon>
        <taxon>Sinorhizobium</taxon>
    </lineage>
</organism>
<keyword evidence="1" id="KW-0479">Metal-binding</keyword>
<dbReference type="STRING" id="36856.ATB98_06515"/>